<proteinExistence type="predicted"/>
<evidence type="ECO:0000313" key="1">
    <source>
        <dbReference type="EMBL" id="MBC5717028.1"/>
    </source>
</evidence>
<dbReference type="Proteomes" id="UP000602260">
    <property type="component" value="Unassembled WGS sequence"/>
</dbReference>
<protein>
    <submittedName>
        <fullName evidence="1">Uncharacterized protein</fullName>
    </submittedName>
</protein>
<sequence>MRQKLSSRRGASLLIALLYFLVCGLVAAVIIGAAMTNVQKLKGARQRQQAYDSVSSAAQLIRDEMTRVEYQGIERWDEYECNRSAADIQGDRHGDTYSWEGFSASKEAGKSLTALLQPGVEKAYHSHAKFSLNQQNFTGWEDSFTVDDGVCPVAVNVKIDRDYTLTFTLAPQQADLTEDYRMTLVSKGQAGEPVESQTESSCSHRVTYRDETDGLFHVVDTDFKITEHHYATAIRWTRGTISKGVSRSE</sequence>
<dbReference type="RefSeq" id="WP_186878352.1">
    <property type="nucleotide sequence ID" value="NZ_JACOPN010000004.1"/>
</dbReference>
<dbReference type="AlphaFoldDB" id="A0A8J6IZ77"/>
<dbReference type="EMBL" id="JACOPN010000004">
    <property type="protein sequence ID" value="MBC5717028.1"/>
    <property type="molecule type" value="Genomic_DNA"/>
</dbReference>
<gene>
    <name evidence="1" type="ORF">H8S55_06825</name>
</gene>
<organism evidence="1 2">
    <name type="scientific">Flintibacter faecis</name>
    <dbReference type="NCBI Taxonomy" id="2763047"/>
    <lineage>
        <taxon>Bacteria</taxon>
        <taxon>Bacillati</taxon>
        <taxon>Bacillota</taxon>
        <taxon>Clostridia</taxon>
        <taxon>Eubacteriales</taxon>
        <taxon>Flintibacter</taxon>
    </lineage>
</organism>
<comment type="caution">
    <text evidence="1">The sequence shown here is derived from an EMBL/GenBank/DDBJ whole genome shotgun (WGS) entry which is preliminary data.</text>
</comment>
<reference evidence="1" key="1">
    <citation type="submission" date="2020-08" db="EMBL/GenBank/DDBJ databases">
        <title>Genome public.</title>
        <authorList>
            <person name="Liu C."/>
            <person name="Sun Q."/>
        </authorList>
    </citation>
    <scope>NUCLEOTIDE SEQUENCE</scope>
    <source>
        <strain evidence="1">BX5</strain>
    </source>
</reference>
<name>A0A8J6IZ77_9FIRM</name>
<keyword evidence="2" id="KW-1185">Reference proteome</keyword>
<evidence type="ECO:0000313" key="2">
    <source>
        <dbReference type="Proteomes" id="UP000602260"/>
    </source>
</evidence>
<accession>A0A8J6IZ77</accession>